<dbReference type="RefSeq" id="WP_184266160.1">
    <property type="nucleotide sequence ID" value="NZ_JACHKY010000001.1"/>
</dbReference>
<evidence type="ECO:0000256" key="1">
    <source>
        <dbReference type="SAM" id="SignalP"/>
    </source>
</evidence>
<feature type="chain" id="PRO_5030584446" evidence="1">
    <location>
        <begin position="22"/>
        <end position="245"/>
    </location>
</feature>
<feature type="signal peptide" evidence="1">
    <location>
        <begin position="1"/>
        <end position="21"/>
    </location>
</feature>
<evidence type="ECO:0000313" key="3">
    <source>
        <dbReference type="Proteomes" id="UP000539957"/>
    </source>
</evidence>
<keyword evidence="1" id="KW-0732">Signal</keyword>
<sequence length="245" mass="26642">MTSRLIKVALAFTLAATPVLAQTPSRLSDLVGARAGQSEGELQRRGYQATDRSEVVGDGRMTYWRRGDDCVSIMTRNGRYESINQAGRDECGGRSSSSNTGAIVAGVALVGLAAALAAHNNHHNDGDDNHDREYQRGYQAALYGSPYDDRHETEGYHEGYLAGEAESTNRRHSNSRWVRGVPDAAQEACSRRADSYMSRPPGSSVPISMRELGRNEYSLTMATGSYRSICRVSGSGEVLYLEPAT</sequence>
<dbReference type="Proteomes" id="UP000539957">
    <property type="component" value="Unassembled WGS sequence"/>
</dbReference>
<keyword evidence="3" id="KW-1185">Reference proteome</keyword>
<organism evidence="2 3">
    <name type="scientific">Brevundimonas bullata</name>
    <dbReference type="NCBI Taxonomy" id="13160"/>
    <lineage>
        <taxon>Bacteria</taxon>
        <taxon>Pseudomonadati</taxon>
        <taxon>Pseudomonadota</taxon>
        <taxon>Alphaproteobacteria</taxon>
        <taxon>Caulobacterales</taxon>
        <taxon>Caulobacteraceae</taxon>
        <taxon>Brevundimonas</taxon>
    </lineage>
</organism>
<gene>
    <name evidence="2" type="ORF">HNP32_000269</name>
</gene>
<comment type="caution">
    <text evidence="2">The sequence shown here is derived from an EMBL/GenBank/DDBJ whole genome shotgun (WGS) entry which is preliminary data.</text>
</comment>
<accession>A0A7W7ILH8</accession>
<name>A0A7W7ILH8_9CAUL</name>
<proteinExistence type="predicted"/>
<dbReference type="EMBL" id="JACHKY010000001">
    <property type="protein sequence ID" value="MBB4796555.1"/>
    <property type="molecule type" value="Genomic_DNA"/>
</dbReference>
<evidence type="ECO:0000313" key="2">
    <source>
        <dbReference type="EMBL" id="MBB4796555.1"/>
    </source>
</evidence>
<protein>
    <submittedName>
        <fullName evidence="2">Uncharacterized protein</fullName>
    </submittedName>
</protein>
<reference evidence="2 3" key="1">
    <citation type="submission" date="2020-08" db="EMBL/GenBank/DDBJ databases">
        <title>Functional genomics of gut bacteria from endangered species of beetles.</title>
        <authorList>
            <person name="Carlos-Shanley C."/>
        </authorList>
    </citation>
    <scope>NUCLEOTIDE SEQUENCE [LARGE SCALE GENOMIC DNA]</scope>
    <source>
        <strain evidence="2 3">S00123</strain>
    </source>
</reference>
<dbReference type="AlphaFoldDB" id="A0A7W7ILH8"/>